<evidence type="ECO:0000256" key="1">
    <source>
        <dbReference type="SAM" id="Phobius"/>
    </source>
</evidence>
<sequence>MLSPPILIHFELYDILFLYLVVAKEVFITVSICIVGNNTKVKVLFSSTPSREYSILYELRQALKAQALMEFITELTLALNYSYPSLMELSL</sequence>
<dbReference type="Proteomes" id="UP000257109">
    <property type="component" value="Unassembled WGS sequence"/>
</dbReference>
<reference evidence="2" key="1">
    <citation type="submission" date="2018-05" db="EMBL/GenBank/DDBJ databases">
        <title>Draft genome of Mucuna pruriens seed.</title>
        <authorList>
            <person name="Nnadi N.E."/>
            <person name="Vos R."/>
            <person name="Hasami M.H."/>
            <person name="Devisetty U.K."/>
            <person name="Aguiy J.C."/>
        </authorList>
    </citation>
    <scope>NUCLEOTIDE SEQUENCE [LARGE SCALE GENOMIC DNA]</scope>
    <source>
        <strain evidence="2">JCA_2017</strain>
    </source>
</reference>
<comment type="caution">
    <text evidence="2">The sequence shown here is derived from an EMBL/GenBank/DDBJ whole genome shotgun (WGS) entry which is preliminary data.</text>
</comment>
<evidence type="ECO:0000313" key="2">
    <source>
        <dbReference type="EMBL" id="RDX59422.1"/>
    </source>
</evidence>
<keyword evidence="3" id="KW-1185">Reference proteome</keyword>
<keyword evidence="1" id="KW-1133">Transmembrane helix</keyword>
<proteinExistence type="predicted"/>
<evidence type="ECO:0000313" key="3">
    <source>
        <dbReference type="Proteomes" id="UP000257109"/>
    </source>
</evidence>
<organism evidence="2 3">
    <name type="scientific">Mucuna pruriens</name>
    <name type="common">Velvet bean</name>
    <name type="synonym">Dolichos pruriens</name>
    <dbReference type="NCBI Taxonomy" id="157652"/>
    <lineage>
        <taxon>Eukaryota</taxon>
        <taxon>Viridiplantae</taxon>
        <taxon>Streptophyta</taxon>
        <taxon>Embryophyta</taxon>
        <taxon>Tracheophyta</taxon>
        <taxon>Spermatophyta</taxon>
        <taxon>Magnoliopsida</taxon>
        <taxon>eudicotyledons</taxon>
        <taxon>Gunneridae</taxon>
        <taxon>Pentapetalae</taxon>
        <taxon>rosids</taxon>
        <taxon>fabids</taxon>
        <taxon>Fabales</taxon>
        <taxon>Fabaceae</taxon>
        <taxon>Papilionoideae</taxon>
        <taxon>50 kb inversion clade</taxon>
        <taxon>NPAAA clade</taxon>
        <taxon>indigoferoid/millettioid clade</taxon>
        <taxon>Phaseoleae</taxon>
        <taxon>Mucuna</taxon>
    </lineage>
</organism>
<keyword evidence="1" id="KW-0472">Membrane</keyword>
<accession>A0A371E233</accession>
<keyword evidence="1" id="KW-0812">Transmembrane</keyword>
<feature type="non-terminal residue" evidence="2">
    <location>
        <position position="1"/>
    </location>
</feature>
<gene>
    <name evidence="2" type="ORF">CR513_61866</name>
</gene>
<dbReference type="EMBL" id="QJKJ01017184">
    <property type="protein sequence ID" value="RDX59422.1"/>
    <property type="molecule type" value="Genomic_DNA"/>
</dbReference>
<feature type="transmembrane region" description="Helical" evidence="1">
    <location>
        <begin position="12"/>
        <end position="35"/>
    </location>
</feature>
<protein>
    <submittedName>
        <fullName evidence="2">Uncharacterized protein</fullName>
    </submittedName>
</protein>
<name>A0A371E233_MUCPR</name>
<dbReference type="AlphaFoldDB" id="A0A371E233"/>